<dbReference type="InterPro" id="IPR036179">
    <property type="entry name" value="Ig-like_dom_sf"/>
</dbReference>
<reference evidence="3" key="1">
    <citation type="journal article" date="2023" name="Front. Mar. Sci.">
        <title>A new Merluccius polli reference genome to investigate the effects of global change in West African waters.</title>
        <authorList>
            <person name="Mateo J.L."/>
            <person name="Blanco-Fernandez C."/>
            <person name="Garcia-Vazquez E."/>
            <person name="Machado-Schiaffino G."/>
        </authorList>
    </citation>
    <scope>NUCLEOTIDE SEQUENCE</scope>
    <source>
        <strain evidence="3">C29</strain>
        <tissue evidence="3">Fin</tissue>
    </source>
</reference>
<keyword evidence="4" id="KW-1185">Reference proteome</keyword>
<dbReference type="Pfam" id="PF07679">
    <property type="entry name" value="I-set"/>
    <property type="match status" value="1"/>
</dbReference>
<dbReference type="AlphaFoldDB" id="A0AA47MJI5"/>
<evidence type="ECO:0000313" key="3">
    <source>
        <dbReference type="EMBL" id="KAK0141478.1"/>
    </source>
</evidence>
<keyword evidence="1" id="KW-0393">Immunoglobulin domain</keyword>
<comment type="caution">
    <text evidence="3">The sequence shown here is derived from an EMBL/GenBank/DDBJ whole genome shotgun (WGS) entry which is preliminary data.</text>
</comment>
<evidence type="ECO:0000259" key="2">
    <source>
        <dbReference type="PROSITE" id="PS50835"/>
    </source>
</evidence>
<dbReference type="InterPro" id="IPR007110">
    <property type="entry name" value="Ig-like_dom"/>
</dbReference>
<dbReference type="EMBL" id="JAOPHQ010003824">
    <property type="protein sequence ID" value="KAK0141478.1"/>
    <property type="molecule type" value="Genomic_DNA"/>
</dbReference>
<protein>
    <submittedName>
        <fullName evidence="3">Hemicentin-1</fullName>
    </submittedName>
</protein>
<feature type="domain" description="Ig-like" evidence="2">
    <location>
        <begin position="5"/>
        <end position="97"/>
    </location>
</feature>
<evidence type="ECO:0000313" key="4">
    <source>
        <dbReference type="Proteomes" id="UP001174136"/>
    </source>
</evidence>
<dbReference type="Gene3D" id="2.60.40.10">
    <property type="entry name" value="Immunoglobulins"/>
    <property type="match status" value="2"/>
</dbReference>
<dbReference type="PANTHER" id="PTHR10075:SF14">
    <property type="entry name" value="CELL ADHESION MOLECULE DSCAM2-RELATED"/>
    <property type="match status" value="1"/>
</dbReference>
<dbReference type="PROSITE" id="PS50835">
    <property type="entry name" value="IG_LIKE"/>
    <property type="match status" value="2"/>
</dbReference>
<dbReference type="SUPFAM" id="SSF48726">
    <property type="entry name" value="Immunoglobulin"/>
    <property type="match status" value="2"/>
</dbReference>
<dbReference type="FunFam" id="2.60.40.10:FF:000130">
    <property type="entry name" value="Hemicentin 1"/>
    <property type="match status" value="1"/>
</dbReference>
<dbReference type="InterPro" id="IPR013783">
    <property type="entry name" value="Ig-like_fold"/>
</dbReference>
<name>A0AA47MJI5_MERPO</name>
<dbReference type="PANTHER" id="PTHR10075">
    <property type="entry name" value="BASIGIN RELATED"/>
    <property type="match status" value="1"/>
</dbReference>
<accession>A0AA47MJI5</accession>
<proteinExistence type="predicted"/>
<dbReference type="InterPro" id="IPR003599">
    <property type="entry name" value="Ig_sub"/>
</dbReference>
<gene>
    <name evidence="3" type="primary">HMCN1_5</name>
    <name evidence="3" type="ORF">N1851_021425</name>
</gene>
<dbReference type="InterPro" id="IPR003598">
    <property type="entry name" value="Ig_sub2"/>
</dbReference>
<dbReference type="InterPro" id="IPR013098">
    <property type="entry name" value="Ig_I-set"/>
</dbReference>
<dbReference type="Proteomes" id="UP001174136">
    <property type="component" value="Unassembled WGS sequence"/>
</dbReference>
<dbReference type="SMART" id="SM00408">
    <property type="entry name" value="IGc2"/>
    <property type="match status" value="1"/>
</dbReference>
<organism evidence="3 4">
    <name type="scientific">Merluccius polli</name>
    <name type="common">Benguela hake</name>
    <name type="synonym">Merluccius cadenati</name>
    <dbReference type="NCBI Taxonomy" id="89951"/>
    <lineage>
        <taxon>Eukaryota</taxon>
        <taxon>Metazoa</taxon>
        <taxon>Chordata</taxon>
        <taxon>Craniata</taxon>
        <taxon>Vertebrata</taxon>
        <taxon>Euteleostomi</taxon>
        <taxon>Actinopterygii</taxon>
        <taxon>Neopterygii</taxon>
        <taxon>Teleostei</taxon>
        <taxon>Neoteleostei</taxon>
        <taxon>Acanthomorphata</taxon>
        <taxon>Zeiogadaria</taxon>
        <taxon>Gadariae</taxon>
        <taxon>Gadiformes</taxon>
        <taxon>Gadoidei</taxon>
        <taxon>Merlucciidae</taxon>
        <taxon>Merluccius</taxon>
    </lineage>
</organism>
<feature type="domain" description="Ig-like" evidence="2">
    <location>
        <begin position="102"/>
        <end position="142"/>
    </location>
</feature>
<sequence length="142" mass="15190">MRSVPSVPPVFHGDELPGNVSVVLSQPTSLTCDVTGSPTPVITWYKDGNLVVPGHSVQILDRGKTLRLLKAASSDAGGYSCKAINIAGSTDKDFFLDVLVPPSIIGTASPKDLSGVLNQEILLECKVKGLPFPTIQWYKDRK</sequence>
<dbReference type="SMART" id="SM00409">
    <property type="entry name" value="IG"/>
    <property type="match status" value="1"/>
</dbReference>
<evidence type="ECO:0000256" key="1">
    <source>
        <dbReference type="ARBA" id="ARBA00023319"/>
    </source>
</evidence>